<dbReference type="Proteomes" id="UP000233649">
    <property type="component" value="Unassembled WGS sequence"/>
</dbReference>
<name>A0A2J1DUI6_9CHLR</name>
<organism evidence="3 4">
    <name type="scientific">Dehalococcoides mccartyi</name>
    <dbReference type="NCBI Taxonomy" id="61435"/>
    <lineage>
        <taxon>Bacteria</taxon>
        <taxon>Bacillati</taxon>
        <taxon>Chloroflexota</taxon>
        <taxon>Dehalococcoidia</taxon>
        <taxon>Dehalococcoidales</taxon>
        <taxon>Dehalococcoidaceae</taxon>
        <taxon>Dehalococcoides</taxon>
    </lineage>
</organism>
<evidence type="ECO:0000313" key="3">
    <source>
        <dbReference type="EMBL" id="PKH45795.1"/>
    </source>
</evidence>
<feature type="chain" id="PRO_5014326952" description="Lipoprotein" evidence="2">
    <location>
        <begin position="21"/>
        <end position="121"/>
    </location>
</feature>
<evidence type="ECO:0000256" key="1">
    <source>
        <dbReference type="SAM" id="MobiDB-lite"/>
    </source>
</evidence>
<dbReference type="AlphaFoldDB" id="A0A2J1DUI6"/>
<sequence>MKSFKVIAPLISLLMLLSLALGSSCSSGTADNDSPDTNNLPVSDTTPTGSQLIASILAASPNITSFDTTSVIDMTMQVSGMSIKTVMTAKNTFSPNESLTGYAVDYGSVRVFGVPRVVRKE</sequence>
<comment type="caution">
    <text evidence="3">The sequence shown here is derived from an EMBL/GenBank/DDBJ whole genome shotgun (WGS) entry which is preliminary data.</text>
</comment>
<dbReference type="PROSITE" id="PS51257">
    <property type="entry name" value="PROKAR_LIPOPROTEIN"/>
    <property type="match status" value="1"/>
</dbReference>
<protein>
    <recommendedName>
        <fullName evidence="5">Lipoprotein</fullName>
    </recommendedName>
</protein>
<keyword evidence="2" id="KW-0732">Signal</keyword>
<proteinExistence type="predicted"/>
<feature type="signal peptide" evidence="2">
    <location>
        <begin position="1"/>
        <end position="20"/>
    </location>
</feature>
<evidence type="ECO:0000256" key="2">
    <source>
        <dbReference type="SAM" id="SignalP"/>
    </source>
</evidence>
<evidence type="ECO:0008006" key="5">
    <source>
        <dbReference type="Google" id="ProtNLM"/>
    </source>
</evidence>
<reference evidence="3 4" key="1">
    <citation type="journal article" date="2017" name="FEMS Microbiol. Ecol.">
        <title>Reconstructed genomes of novel Dehalococcoides mccartyi strains from 1,2,3,4-tetrachlorodibenzo-p-dioxin-dechlorinating enrichment cultures reveal divergent reductive dehalogenase gene profiles.</title>
        <authorList>
            <person name="Dam H.T."/>
            <person name="Vollmers J."/>
            <person name="Kaster A.K."/>
            <person name="Haggblom M.M."/>
        </authorList>
    </citation>
    <scope>NUCLEOTIDE SEQUENCE [LARGE SCALE GENOMIC DNA]</scope>
    <source>
        <strain evidence="3 4">H1-3-2.001</strain>
    </source>
</reference>
<dbReference type="EMBL" id="PHFD01000289">
    <property type="protein sequence ID" value="PKH45795.1"/>
    <property type="molecule type" value="Genomic_DNA"/>
</dbReference>
<gene>
    <name evidence="3" type="ORF">CVH13_01376</name>
</gene>
<feature type="compositionally biased region" description="Polar residues" evidence="1">
    <location>
        <begin position="28"/>
        <end position="46"/>
    </location>
</feature>
<evidence type="ECO:0000313" key="4">
    <source>
        <dbReference type="Proteomes" id="UP000233649"/>
    </source>
</evidence>
<accession>A0A2J1DUI6</accession>
<feature type="region of interest" description="Disordered" evidence="1">
    <location>
        <begin position="25"/>
        <end position="46"/>
    </location>
</feature>